<evidence type="ECO:0000256" key="1">
    <source>
        <dbReference type="ARBA" id="ARBA00005928"/>
    </source>
</evidence>
<comment type="similarity">
    <text evidence="1 4">Belongs to the fatty acyl-CoA reductase family.</text>
</comment>
<reference evidence="7 8" key="1">
    <citation type="journal article" date="2014" name="Nat. Genet.">
        <title>Genome sequence of the hot pepper provides insights into the evolution of pungency in Capsicum species.</title>
        <authorList>
            <person name="Kim S."/>
            <person name="Park M."/>
            <person name="Yeom S.I."/>
            <person name="Kim Y.M."/>
            <person name="Lee J.M."/>
            <person name="Lee H.A."/>
            <person name="Seo E."/>
            <person name="Choi J."/>
            <person name="Cheong K."/>
            <person name="Kim K.T."/>
            <person name="Jung K."/>
            <person name="Lee G.W."/>
            <person name="Oh S.K."/>
            <person name="Bae C."/>
            <person name="Kim S.B."/>
            <person name="Lee H.Y."/>
            <person name="Kim S.Y."/>
            <person name="Kim M.S."/>
            <person name="Kang B.C."/>
            <person name="Jo Y.D."/>
            <person name="Yang H.B."/>
            <person name="Jeong H.J."/>
            <person name="Kang W.H."/>
            <person name="Kwon J.K."/>
            <person name="Shin C."/>
            <person name="Lim J.Y."/>
            <person name="Park J.H."/>
            <person name="Huh J.H."/>
            <person name="Kim J.S."/>
            <person name="Kim B.D."/>
            <person name="Cohen O."/>
            <person name="Paran I."/>
            <person name="Suh M.C."/>
            <person name="Lee S.B."/>
            <person name="Kim Y.K."/>
            <person name="Shin Y."/>
            <person name="Noh S.J."/>
            <person name="Park J."/>
            <person name="Seo Y.S."/>
            <person name="Kwon S.Y."/>
            <person name="Kim H.A."/>
            <person name="Park J.M."/>
            <person name="Kim H.J."/>
            <person name="Choi S.B."/>
            <person name="Bosland P.W."/>
            <person name="Reeves G."/>
            <person name="Jo S.H."/>
            <person name="Lee B.W."/>
            <person name="Cho H.T."/>
            <person name="Choi H.S."/>
            <person name="Lee M.S."/>
            <person name="Yu Y."/>
            <person name="Do Choi Y."/>
            <person name="Park B.S."/>
            <person name="van Deynze A."/>
            <person name="Ashrafi H."/>
            <person name="Hill T."/>
            <person name="Kim W.T."/>
            <person name="Pai H.S."/>
            <person name="Ahn H.K."/>
            <person name="Yeam I."/>
            <person name="Giovannoni J.J."/>
            <person name="Rose J.K."/>
            <person name="Sorensen I."/>
            <person name="Lee S.J."/>
            <person name="Kim R.W."/>
            <person name="Choi I.Y."/>
            <person name="Choi B.S."/>
            <person name="Lim J.S."/>
            <person name="Lee Y.H."/>
            <person name="Choi D."/>
        </authorList>
    </citation>
    <scope>NUCLEOTIDE SEQUENCE [LARGE SCALE GENOMIC DNA]</scope>
    <source>
        <strain evidence="8">cv. CM334</strain>
    </source>
</reference>
<proteinExistence type="inferred from homology"/>
<dbReference type="GO" id="GO:0080019">
    <property type="term" value="F:alcohol-forming very long-chain fatty acyl-CoA reductase activity"/>
    <property type="evidence" value="ECO:0000318"/>
    <property type="project" value="GO_Central"/>
</dbReference>
<dbReference type="InterPro" id="IPR013120">
    <property type="entry name" value="FAR_NAD-bd"/>
</dbReference>
<dbReference type="InterPro" id="IPR036291">
    <property type="entry name" value="NAD(P)-bd_dom_sf"/>
</dbReference>
<dbReference type="EC" id="1.2.1.84" evidence="4"/>
<evidence type="ECO:0000313" key="8">
    <source>
        <dbReference type="Proteomes" id="UP000222542"/>
    </source>
</evidence>
<gene>
    <name evidence="7" type="ORF">T459_08607</name>
</gene>
<dbReference type="PANTHER" id="PTHR11011:SF45">
    <property type="entry name" value="FATTY ACYL-COA REDUCTASE CG8306-RELATED"/>
    <property type="match status" value="1"/>
</dbReference>
<dbReference type="STRING" id="4072.A0A2G2ZX19"/>
<dbReference type="GO" id="GO:0010345">
    <property type="term" value="P:suberin biosynthetic process"/>
    <property type="evidence" value="ECO:0000318"/>
    <property type="project" value="GO_Central"/>
</dbReference>
<dbReference type="Gramene" id="PHT86501">
    <property type="protein sequence ID" value="PHT86501"/>
    <property type="gene ID" value="T459_08607"/>
</dbReference>
<evidence type="ECO:0000259" key="5">
    <source>
        <dbReference type="Pfam" id="PF03015"/>
    </source>
</evidence>
<keyword evidence="4" id="KW-0560">Oxidoreductase</keyword>
<dbReference type="GO" id="GO:0102965">
    <property type="term" value="F:alcohol-forming long-chain fatty acyl-CoA reductase activity"/>
    <property type="evidence" value="ECO:0007669"/>
    <property type="project" value="UniProtKB-EC"/>
</dbReference>
<dbReference type="CDD" id="cd09071">
    <property type="entry name" value="FAR_C"/>
    <property type="match status" value="1"/>
</dbReference>
<evidence type="ECO:0000256" key="2">
    <source>
        <dbReference type="ARBA" id="ARBA00022516"/>
    </source>
</evidence>
<keyword evidence="4" id="KW-0521">NADP</keyword>
<reference evidence="7 8" key="2">
    <citation type="journal article" date="2017" name="Genome Biol.">
        <title>New reference genome sequences of hot pepper reveal the massive evolution of plant disease-resistance genes by retroduplication.</title>
        <authorList>
            <person name="Kim S."/>
            <person name="Park J."/>
            <person name="Yeom S.I."/>
            <person name="Kim Y.M."/>
            <person name="Seo E."/>
            <person name="Kim K.T."/>
            <person name="Kim M.S."/>
            <person name="Lee J.M."/>
            <person name="Cheong K."/>
            <person name="Shin H.S."/>
            <person name="Kim S.B."/>
            <person name="Han K."/>
            <person name="Lee J."/>
            <person name="Park M."/>
            <person name="Lee H.A."/>
            <person name="Lee H.Y."/>
            <person name="Lee Y."/>
            <person name="Oh S."/>
            <person name="Lee J.H."/>
            <person name="Choi E."/>
            <person name="Choi E."/>
            <person name="Lee S.E."/>
            <person name="Jeon J."/>
            <person name="Kim H."/>
            <person name="Choi G."/>
            <person name="Song H."/>
            <person name="Lee J."/>
            <person name="Lee S.C."/>
            <person name="Kwon J.K."/>
            <person name="Lee H.Y."/>
            <person name="Koo N."/>
            <person name="Hong Y."/>
            <person name="Kim R.W."/>
            <person name="Kang W.H."/>
            <person name="Huh J.H."/>
            <person name="Kang B.C."/>
            <person name="Yang T.J."/>
            <person name="Lee Y.H."/>
            <person name="Bennetzen J.L."/>
            <person name="Choi D."/>
        </authorList>
    </citation>
    <scope>NUCLEOTIDE SEQUENCE [LARGE SCALE GENOMIC DNA]</scope>
    <source>
        <strain evidence="8">cv. CM334</strain>
    </source>
</reference>
<dbReference type="PANTHER" id="PTHR11011">
    <property type="entry name" value="MALE STERILITY PROTEIN 2-RELATED"/>
    <property type="match status" value="1"/>
</dbReference>
<evidence type="ECO:0000259" key="6">
    <source>
        <dbReference type="Pfam" id="PF07993"/>
    </source>
</evidence>
<dbReference type="Proteomes" id="UP000222542">
    <property type="component" value="Unassembled WGS sequence"/>
</dbReference>
<evidence type="ECO:0000313" key="7">
    <source>
        <dbReference type="EMBL" id="PHT86501.1"/>
    </source>
</evidence>
<comment type="caution">
    <text evidence="7">The sequence shown here is derived from an EMBL/GenBank/DDBJ whole genome shotgun (WGS) entry which is preliminary data.</text>
</comment>
<dbReference type="EMBL" id="AYRZ02000003">
    <property type="protein sequence ID" value="PHT86501.1"/>
    <property type="molecule type" value="Genomic_DNA"/>
</dbReference>
<dbReference type="Gene3D" id="3.40.50.720">
    <property type="entry name" value="NAD(P)-binding Rossmann-like Domain"/>
    <property type="match status" value="1"/>
</dbReference>
<dbReference type="CDD" id="cd05236">
    <property type="entry name" value="FAR-N_SDR_e"/>
    <property type="match status" value="1"/>
</dbReference>
<organism evidence="7 8">
    <name type="scientific">Capsicum annuum</name>
    <name type="common">Capsicum pepper</name>
    <dbReference type="NCBI Taxonomy" id="4072"/>
    <lineage>
        <taxon>Eukaryota</taxon>
        <taxon>Viridiplantae</taxon>
        <taxon>Streptophyta</taxon>
        <taxon>Embryophyta</taxon>
        <taxon>Tracheophyta</taxon>
        <taxon>Spermatophyta</taxon>
        <taxon>Magnoliopsida</taxon>
        <taxon>eudicotyledons</taxon>
        <taxon>Gunneridae</taxon>
        <taxon>Pentapetalae</taxon>
        <taxon>asterids</taxon>
        <taxon>lamiids</taxon>
        <taxon>Solanales</taxon>
        <taxon>Solanaceae</taxon>
        <taxon>Solanoideae</taxon>
        <taxon>Capsiceae</taxon>
        <taxon>Capsicum</taxon>
    </lineage>
</organism>
<dbReference type="AlphaFoldDB" id="A0A2G2ZX19"/>
<sequence length="583" mass="64814">MAAMGSLCSSSCISKTVMKLSKNWRWCPPKKVYCQTSGTKSGNVSSVVTERSSVISSETLGSLVLSPNAEIKVKDLVPYGQSRHDDGIGITKFLRGKAFLITGATGFLGKVLIEKILRTAPDVNKIFILIKAKNKEVAMQRLKNEILNADIFNCLKQVHGKSYQTFMLSKLVPLLGNVCEANLGIDEDTANMMAKEVDVIVNSAANTTFDERFVVANLLLDSCLCMSMFSFSCLKQVSILMKFAAYVNGQRQGRIMEKAFGIGDSIARENLPSGVNQSSSPSLNVEDEIKLVLESKQGLEDNSVAQKMKEIGLRRANKFGWQDTYVFTKAMGEMMIDSMRGDIPVVIIRPSVIESTYKEPFPGWMEGSRMMDPIILYYGKGQLTGFLVDPNGVLDVPADMVVNATLAAMAKHGTEGKPGSSSVYQVASSAVNPLVFKDLARMLFEHFNRSPYIDSKGRPIHVPKMSLLRSMEDLSSHLWRDAINRSGLTDLTDPNGKLSRKLENICRKSVEQAKYLANIYEPYTFYGGRFDNSNTQRLMECMSKEERWQFGFDVESIDWKDYISNVHIPGLRKHVMKGRGSCS</sequence>
<comment type="function">
    <text evidence="4">Catalyzes the reduction of fatty acyl-CoA to fatty alcohols.</text>
</comment>
<protein>
    <recommendedName>
        <fullName evidence="4">Fatty acyl-CoA reductase</fullName>
        <ecNumber evidence="4">1.2.1.84</ecNumber>
    </recommendedName>
</protein>
<feature type="domain" description="Fatty acyl-CoA reductase C-terminal" evidence="5">
    <location>
        <begin position="506"/>
        <end position="577"/>
    </location>
</feature>
<comment type="catalytic activity">
    <reaction evidence="4">
        <text>a long-chain fatty acyl-CoA + 2 NADPH + 2 H(+) = a long-chain primary fatty alcohol + 2 NADP(+) + CoA</text>
        <dbReference type="Rhea" id="RHEA:52716"/>
        <dbReference type="ChEBI" id="CHEBI:15378"/>
        <dbReference type="ChEBI" id="CHEBI:57287"/>
        <dbReference type="ChEBI" id="CHEBI:57783"/>
        <dbReference type="ChEBI" id="CHEBI:58349"/>
        <dbReference type="ChEBI" id="CHEBI:77396"/>
        <dbReference type="ChEBI" id="CHEBI:83139"/>
        <dbReference type="EC" id="1.2.1.84"/>
    </reaction>
</comment>
<feature type="domain" description="Thioester reductase (TE)" evidence="6">
    <location>
        <begin position="101"/>
        <end position="405"/>
    </location>
</feature>
<dbReference type="OMA" id="WRDAQER"/>
<accession>A0A2G2ZX19</accession>
<keyword evidence="8" id="KW-1185">Reference proteome</keyword>
<dbReference type="InterPro" id="IPR026055">
    <property type="entry name" value="FAR"/>
</dbReference>
<name>A0A2G2ZX19_CAPAN</name>
<keyword evidence="3 4" id="KW-0443">Lipid metabolism</keyword>
<dbReference type="SUPFAM" id="SSF51735">
    <property type="entry name" value="NAD(P)-binding Rossmann-fold domains"/>
    <property type="match status" value="1"/>
</dbReference>
<dbReference type="GO" id="GO:0035336">
    <property type="term" value="P:long-chain fatty-acyl-CoA metabolic process"/>
    <property type="evidence" value="ECO:0000318"/>
    <property type="project" value="GO_Central"/>
</dbReference>
<keyword evidence="2 4" id="KW-0444">Lipid biosynthesis</keyword>
<evidence type="ECO:0000256" key="3">
    <source>
        <dbReference type="ARBA" id="ARBA00023098"/>
    </source>
</evidence>
<dbReference type="InterPro" id="IPR033640">
    <property type="entry name" value="FAR_C"/>
</dbReference>
<evidence type="ECO:0000256" key="4">
    <source>
        <dbReference type="RuleBase" id="RU363097"/>
    </source>
</evidence>
<dbReference type="Pfam" id="PF07993">
    <property type="entry name" value="NAD_binding_4"/>
    <property type="match status" value="1"/>
</dbReference>
<dbReference type="Pfam" id="PF03015">
    <property type="entry name" value="Sterile"/>
    <property type="match status" value="1"/>
</dbReference>